<dbReference type="EMBL" id="PDOF01000001">
    <property type="protein sequence ID" value="PYZ99032.1"/>
    <property type="molecule type" value="Genomic_DNA"/>
</dbReference>
<feature type="domain" description="ABC transporter" evidence="4">
    <location>
        <begin position="1"/>
        <end position="230"/>
    </location>
</feature>
<keyword evidence="2" id="KW-0547">Nucleotide-binding</keyword>
<dbReference type="Proteomes" id="UP000248066">
    <property type="component" value="Unassembled WGS sequence"/>
</dbReference>
<evidence type="ECO:0000313" key="6">
    <source>
        <dbReference type="Proteomes" id="UP000248066"/>
    </source>
</evidence>
<evidence type="ECO:0000259" key="4">
    <source>
        <dbReference type="PROSITE" id="PS50893"/>
    </source>
</evidence>
<dbReference type="InterPro" id="IPR027417">
    <property type="entry name" value="P-loop_NTPase"/>
</dbReference>
<comment type="caution">
    <text evidence="5">The sequence shown here is derived from an EMBL/GenBank/DDBJ whole genome shotgun (WGS) entry which is preliminary data.</text>
</comment>
<dbReference type="PANTHER" id="PTHR42939">
    <property type="entry name" value="ABC TRANSPORTER ATP-BINDING PROTEIN ALBC-RELATED"/>
    <property type="match status" value="1"/>
</dbReference>
<protein>
    <submittedName>
        <fullName evidence="5">ABC transporter</fullName>
    </submittedName>
</protein>
<dbReference type="SUPFAM" id="SSF52540">
    <property type="entry name" value="P-loop containing nucleoside triphosphate hydrolases"/>
    <property type="match status" value="1"/>
</dbReference>
<evidence type="ECO:0000256" key="2">
    <source>
        <dbReference type="ARBA" id="ARBA00022741"/>
    </source>
</evidence>
<dbReference type="AlphaFoldDB" id="A0A2W0HPJ9"/>
<dbReference type="OrthoDB" id="2968466at2"/>
<sequence>MELKQVSYSYPKSDRRVLDDLSFSLKPDKLNVIAGLNGAGKTTLFEVMTGMIKSAGRIAGLPKQKNVLYQQQGVYFTHTLKGRDLVRLILHCDHSRRFRVRKNEPVLTSCMNEDERSKMTGLWGRPYGQMSVGERRWLLTFAMCHMERELYIFDEPTSGVDPQSRVHIMDRIGKLVQEAGKTVVISTHTLHELQFYDVHLVLLHEGRAVFTGSYEQFLNAGGSENPDAAFQNLTAPQSARAVRPR</sequence>
<dbReference type="PROSITE" id="PS50893">
    <property type="entry name" value="ABC_TRANSPORTER_2"/>
    <property type="match status" value="1"/>
</dbReference>
<accession>A0A2W0HPJ9</accession>
<organism evidence="5 6">
    <name type="scientific">Alteribacter lacisalsi</name>
    <dbReference type="NCBI Taxonomy" id="2045244"/>
    <lineage>
        <taxon>Bacteria</taxon>
        <taxon>Bacillati</taxon>
        <taxon>Bacillota</taxon>
        <taxon>Bacilli</taxon>
        <taxon>Bacillales</taxon>
        <taxon>Bacillaceae</taxon>
        <taxon>Alteribacter</taxon>
    </lineage>
</organism>
<keyword evidence="1" id="KW-0813">Transport</keyword>
<dbReference type="GO" id="GO:0005524">
    <property type="term" value="F:ATP binding"/>
    <property type="evidence" value="ECO:0007669"/>
    <property type="project" value="UniProtKB-KW"/>
</dbReference>
<dbReference type="InterPro" id="IPR003439">
    <property type="entry name" value="ABC_transporter-like_ATP-bd"/>
</dbReference>
<evidence type="ECO:0000256" key="3">
    <source>
        <dbReference type="ARBA" id="ARBA00022840"/>
    </source>
</evidence>
<proteinExistence type="predicted"/>
<name>A0A2W0HPJ9_9BACI</name>
<dbReference type="PANTHER" id="PTHR42939:SF1">
    <property type="entry name" value="ABC TRANSPORTER ATP-BINDING PROTEIN ALBC-RELATED"/>
    <property type="match status" value="1"/>
</dbReference>
<dbReference type="Gene3D" id="3.40.50.300">
    <property type="entry name" value="P-loop containing nucleotide triphosphate hydrolases"/>
    <property type="match status" value="1"/>
</dbReference>
<dbReference type="Pfam" id="PF00005">
    <property type="entry name" value="ABC_tran"/>
    <property type="match status" value="1"/>
</dbReference>
<reference evidence="5 6" key="1">
    <citation type="submission" date="2017-10" db="EMBL/GenBank/DDBJ databases">
        <title>Bacillus sp. nov., a halophilic bacterium isolated from a Yangshapao Lake.</title>
        <authorList>
            <person name="Wang H."/>
        </authorList>
    </citation>
    <scope>NUCLEOTIDE SEQUENCE [LARGE SCALE GENOMIC DNA]</scope>
    <source>
        <strain evidence="5 6">YSP-3</strain>
    </source>
</reference>
<gene>
    <name evidence="5" type="ORF">CR205_10860</name>
</gene>
<keyword evidence="3" id="KW-0067">ATP-binding</keyword>
<dbReference type="InterPro" id="IPR051782">
    <property type="entry name" value="ABC_Transporter_VariousFunc"/>
</dbReference>
<evidence type="ECO:0000256" key="1">
    <source>
        <dbReference type="ARBA" id="ARBA00022448"/>
    </source>
</evidence>
<dbReference type="GO" id="GO:0016887">
    <property type="term" value="F:ATP hydrolysis activity"/>
    <property type="evidence" value="ECO:0007669"/>
    <property type="project" value="InterPro"/>
</dbReference>
<dbReference type="RefSeq" id="WP_110519434.1">
    <property type="nucleotide sequence ID" value="NZ_PDOF01000001.1"/>
</dbReference>
<evidence type="ECO:0000313" key="5">
    <source>
        <dbReference type="EMBL" id="PYZ99032.1"/>
    </source>
</evidence>
<keyword evidence="6" id="KW-1185">Reference proteome</keyword>